<evidence type="ECO:0000256" key="6">
    <source>
        <dbReference type="ARBA" id="ARBA00022989"/>
    </source>
</evidence>
<feature type="transmembrane region" description="Helical" evidence="8">
    <location>
        <begin position="323"/>
        <end position="339"/>
    </location>
</feature>
<feature type="transmembrane region" description="Helical" evidence="8">
    <location>
        <begin position="403"/>
        <end position="421"/>
    </location>
</feature>
<feature type="transmembrane region" description="Helical" evidence="8">
    <location>
        <begin position="215"/>
        <end position="235"/>
    </location>
</feature>
<feature type="transmembrane region" description="Helical" evidence="8">
    <location>
        <begin position="89"/>
        <end position="108"/>
    </location>
</feature>
<feature type="transmembrane region" description="Helical" evidence="8">
    <location>
        <begin position="167"/>
        <end position="182"/>
    </location>
</feature>
<dbReference type="PANTHER" id="PTHR33908:SF11">
    <property type="entry name" value="MEMBRANE PROTEIN"/>
    <property type="match status" value="1"/>
</dbReference>
<dbReference type="Proteomes" id="UP000323632">
    <property type="component" value="Unassembled WGS sequence"/>
</dbReference>
<evidence type="ECO:0000256" key="3">
    <source>
        <dbReference type="ARBA" id="ARBA00022676"/>
    </source>
</evidence>
<comment type="caution">
    <text evidence="9">The sequence shown here is derived from an EMBL/GenBank/DDBJ whole genome shotgun (WGS) entry which is preliminary data.</text>
</comment>
<dbReference type="GO" id="GO:0005886">
    <property type="term" value="C:plasma membrane"/>
    <property type="evidence" value="ECO:0007669"/>
    <property type="project" value="UniProtKB-SubCell"/>
</dbReference>
<evidence type="ECO:0000256" key="4">
    <source>
        <dbReference type="ARBA" id="ARBA00022679"/>
    </source>
</evidence>
<keyword evidence="4" id="KW-0808">Transferase</keyword>
<feature type="transmembrane region" description="Helical" evidence="8">
    <location>
        <begin position="21"/>
        <end position="39"/>
    </location>
</feature>
<keyword evidence="3" id="KW-0328">Glycosyltransferase</keyword>
<dbReference type="RefSeq" id="WP_150033701.1">
    <property type="nucleotide sequence ID" value="NZ_VWSH01000004.1"/>
</dbReference>
<keyword evidence="2" id="KW-1003">Cell membrane</keyword>
<evidence type="ECO:0000256" key="5">
    <source>
        <dbReference type="ARBA" id="ARBA00022692"/>
    </source>
</evidence>
<evidence type="ECO:0000256" key="1">
    <source>
        <dbReference type="ARBA" id="ARBA00004651"/>
    </source>
</evidence>
<protein>
    <recommendedName>
        <fullName evidence="11">Glycosyltransferase RgtA/B/C/D-like domain-containing protein</fullName>
    </recommendedName>
</protein>
<dbReference type="EMBL" id="VWSH01000004">
    <property type="protein sequence ID" value="KAA5532199.1"/>
    <property type="molecule type" value="Genomic_DNA"/>
</dbReference>
<name>A0A5M6CGF4_9BACT</name>
<organism evidence="9 10">
    <name type="scientific">Taibaiella lutea</name>
    <dbReference type="NCBI Taxonomy" id="2608001"/>
    <lineage>
        <taxon>Bacteria</taxon>
        <taxon>Pseudomonadati</taxon>
        <taxon>Bacteroidota</taxon>
        <taxon>Chitinophagia</taxon>
        <taxon>Chitinophagales</taxon>
        <taxon>Chitinophagaceae</taxon>
        <taxon>Taibaiella</taxon>
    </lineage>
</organism>
<keyword evidence="7 8" id="KW-0472">Membrane</keyword>
<feature type="transmembrane region" description="Helical" evidence="8">
    <location>
        <begin position="374"/>
        <end position="391"/>
    </location>
</feature>
<keyword evidence="6 8" id="KW-1133">Transmembrane helix</keyword>
<comment type="subcellular location">
    <subcellularLocation>
        <location evidence="1">Cell membrane</location>
        <topology evidence="1">Multi-pass membrane protein</topology>
    </subcellularLocation>
</comment>
<evidence type="ECO:0000256" key="8">
    <source>
        <dbReference type="SAM" id="Phobius"/>
    </source>
</evidence>
<feature type="transmembrane region" description="Helical" evidence="8">
    <location>
        <begin position="145"/>
        <end position="160"/>
    </location>
</feature>
<keyword evidence="5 8" id="KW-0812">Transmembrane</keyword>
<dbReference type="AlphaFoldDB" id="A0A5M6CGF4"/>
<evidence type="ECO:0000313" key="10">
    <source>
        <dbReference type="Proteomes" id="UP000323632"/>
    </source>
</evidence>
<evidence type="ECO:0000256" key="7">
    <source>
        <dbReference type="ARBA" id="ARBA00023136"/>
    </source>
</evidence>
<feature type="transmembrane region" description="Helical" evidence="8">
    <location>
        <begin position="351"/>
        <end position="368"/>
    </location>
</feature>
<dbReference type="InterPro" id="IPR050297">
    <property type="entry name" value="LipidA_mod_glycosyltrf_83"/>
</dbReference>
<accession>A0A5M6CGF4</accession>
<evidence type="ECO:0008006" key="11">
    <source>
        <dbReference type="Google" id="ProtNLM"/>
    </source>
</evidence>
<evidence type="ECO:0000313" key="9">
    <source>
        <dbReference type="EMBL" id="KAA5532199.1"/>
    </source>
</evidence>
<proteinExistence type="predicted"/>
<dbReference type="PANTHER" id="PTHR33908">
    <property type="entry name" value="MANNOSYLTRANSFERASE YKCB-RELATED"/>
    <property type="match status" value="1"/>
</dbReference>
<evidence type="ECO:0000256" key="2">
    <source>
        <dbReference type="ARBA" id="ARBA00022475"/>
    </source>
</evidence>
<keyword evidence="10" id="KW-1185">Reference proteome</keyword>
<reference evidence="9 10" key="1">
    <citation type="submission" date="2019-09" db="EMBL/GenBank/DDBJ databases">
        <title>Genome sequence and assembly of Taibaiella sp.</title>
        <authorList>
            <person name="Chhetri G."/>
        </authorList>
    </citation>
    <scope>NUCLEOTIDE SEQUENCE [LARGE SCALE GENOMIC DNA]</scope>
    <source>
        <strain evidence="9 10">KVB11</strain>
    </source>
</reference>
<dbReference type="GO" id="GO:0016763">
    <property type="term" value="F:pentosyltransferase activity"/>
    <property type="evidence" value="ECO:0007669"/>
    <property type="project" value="TreeGrafter"/>
</dbReference>
<gene>
    <name evidence="9" type="ORF">F0919_15470</name>
</gene>
<dbReference type="GO" id="GO:0009103">
    <property type="term" value="P:lipopolysaccharide biosynthetic process"/>
    <property type="evidence" value="ECO:0007669"/>
    <property type="project" value="UniProtKB-ARBA"/>
</dbReference>
<sequence length="538" mass="62782">MPDNPQQNTGNKITGNSFLQMIVPAALLCCMVAFLWPYFQYYIDPDAISYLNITAKYVEGDYQHAVNAFWSPMGCWLTAVLVKCTHWPLFKSAIIINTIPAVGMVLAGQRLFQKFRNDDWERWCFGLMSAVFWSYTIYFQSFTDIWQFFFLTVGVLILLREDYNQKPVWWIALGITGCLAFFGKAYSFVFFPVMILVITAIKLRSEEGLKIKRWLLISLTSIVVMMLCLSPWVYLLHEKYGIWTYSTAGKLNMSWWLVGTQEFKTSVHAVVPPPYQGSLYYFEDPYLAQGRFSNFWQSPHLFLKQIMRTLYNIVGWTESSNRISAFYFVVWVLSILFFVQKRKTIFQSTALKIILTLFIIFPLPYWLLTFDHGRYLWFTIPLASILAMTMSDEFIKPKLGKRLYPVFIAVFFLSFIITPISDMKGMFRSGYEEHETAMRLWKENIVKSSFISNKSYADAGSSIIKIAWFSENAWYCHPLNDYSTAELLADAKRYNVQYYFYFYEGSGDDYIFRNRDGKIVEDITNGVIKGLKVYPIGE</sequence>